<protein>
    <recommendedName>
        <fullName evidence="10">Sodium/calcium exchanger membrane region domain-containing protein</fullName>
    </recommendedName>
</protein>
<dbReference type="GO" id="GO:0015369">
    <property type="term" value="F:calcium:proton antiporter activity"/>
    <property type="evidence" value="ECO:0007669"/>
    <property type="project" value="UniProtKB-UniRule"/>
</dbReference>
<dbReference type="PANTHER" id="PTHR31503:SF22">
    <property type="entry name" value="VACUOLAR CALCIUM ION TRANSPORTER"/>
    <property type="match status" value="1"/>
</dbReference>
<keyword evidence="12" id="KW-1185">Reference proteome</keyword>
<comment type="caution">
    <text evidence="11">The sequence shown here is derived from an EMBL/GenBank/DDBJ whole genome shotgun (WGS) entry which is preliminary data.</text>
</comment>
<dbReference type="InterPro" id="IPR044880">
    <property type="entry name" value="NCX_ion-bd_dom_sf"/>
</dbReference>
<keyword evidence="7 9" id="KW-0406">Ion transport</keyword>
<dbReference type="PANTHER" id="PTHR31503">
    <property type="entry name" value="VACUOLAR CALCIUM ION TRANSPORTER"/>
    <property type="match status" value="1"/>
</dbReference>
<accession>A0AB34IR95</accession>
<dbReference type="AlphaFoldDB" id="A0AB34IR95"/>
<feature type="transmembrane region" description="Helical" evidence="9">
    <location>
        <begin position="346"/>
        <end position="365"/>
    </location>
</feature>
<dbReference type="InterPro" id="IPR004713">
    <property type="entry name" value="CaH_exchang"/>
</dbReference>
<evidence type="ECO:0000259" key="10">
    <source>
        <dbReference type="Pfam" id="PF01699"/>
    </source>
</evidence>
<keyword evidence="2 9" id="KW-0813">Transport</keyword>
<evidence type="ECO:0000256" key="6">
    <source>
        <dbReference type="ARBA" id="ARBA00022989"/>
    </source>
</evidence>
<sequence>MADSALHEALLVDDEPVHKPSGFFQVPRPFRRRVFLLIPPSMLAPLLGMLNLLPDLYNFSMNLAALAPLALMLATLTDELGKHVGQVFAALINATMGNAVELIISIQALRAGLLRLLQLQLLGSILANAVLLTGFCFWAGGIAHHTQHFHKKTVFATSSALLVAVLALCIPTAYTMTLHHPADCLVRCVAPEVLSTSRGGSILLLCCYAVHVYWSTVTHPAPLCMHSPGRIPHMSLTTTIALTAATTVWIAMCSDQLFGDTNGDNVRAIEGAATELGVSPTFVALILLPNVGNAAESLSAISIAYRGRMDMALGTALGSALQLAVGIVPVLVLICWTVDIPLSLDFHLFETVVLLLSALVVNSIVRQAESTYLEGVLLVTSYLIIAVAFKYRSTKADFVVMLKPCDHVCPDWEAAQSDPGLG</sequence>
<feature type="transmembrane region" description="Helical" evidence="9">
    <location>
        <begin position="34"/>
        <end position="53"/>
    </location>
</feature>
<feature type="transmembrane region" description="Helical" evidence="9">
    <location>
        <begin position="234"/>
        <end position="252"/>
    </location>
</feature>
<feature type="transmembrane region" description="Helical" evidence="9">
    <location>
        <begin position="194"/>
        <end position="214"/>
    </location>
</feature>
<comment type="caution">
    <text evidence="9">Lacks conserved residue(s) required for the propagation of feature annotation.</text>
</comment>
<evidence type="ECO:0000256" key="4">
    <source>
        <dbReference type="ARBA" id="ARBA00022692"/>
    </source>
</evidence>
<evidence type="ECO:0000256" key="3">
    <source>
        <dbReference type="ARBA" id="ARBA00022568"/>
    </source>
</evidence>
<gene>
    <name evidence="11" type="ORF">AB1Y20_012153</name>
</gene>
<reference evidence="11 12" key="1">
    <citation type="journal article" date="2024" name="Science">
        <title>Giant polyketide synthase enzymes in the biosynthesis of giant marine polyether toxins.</title>
        <authorList>
            <person name="Fallon T.R."/>
            <person name="Shende V.V."/>
            <person name="Wierzbicki I.H."/>
            <person name="Pendleton A.L."/>
            <person name="Watervoot N.F."/>
            <person name="Auber R.P."/>
            <person name="Gonzalez D.J."/>
            <person name="Wisecaver J.H."/>
            <person name="Moore B.S."/>
        </authorList>
    </citation>
    <scope>NUCLEOTIDE SEQUENCE [LARGE SCALE GENOMIC DNA]</scope>
    <source>
        <strain evidence="11 12">12B1</strain>
    </source>
</reference>
<dbReference type="NCBIfam" id="TIGR00378">
    <property type="entry name" value="cax"/>
    <property type="match status" value="1"/>
</dbReference>
<keyword evidence="6 9" id="KW-1133">Transmembrane helix</keyword>
<evidence type="ECO:0000313" key="12">
    <source>
        <dbReference type="Proteomes" id="UP001515480"/>
    </source>
</evidence>
<dbReference type="Gene3D" id="1.20.1420.30">
    <property type="entry name" value="NCX, central ion-binding region"/>
    <property type="match status" value="1"/>
</dbReference>
<dbReference type="Pfam" id="PF01699">
    <property type="entry name" value="Na_Ca_ex"/>
    <property type="match status" value="2"/>
</dbReference>
<feature type="transmembrane region" description="Helical" evidence="9">
    <location>
        <begin position="154"/>
        <end position="174"/>
    </location>
</feature>
<evidence type="ECO:0000256" key="5">
    <source>
        <dbReference type="ARBA" id="ARBA00022837"/>
    </source>
</evidence>
<comment type="subcellular location">
    <subcellularLocation>
        <location evidence="1">Endomembrane system</location>
        <topology evidence="1">Multi-pass membrane protein</topology>
    </subcellularLocation>
</comment>
<evidence type="ECO:0000256" key="7">
    <source>
        <dbReference type="ARBA" id="ARBA00023065"/>
    </source>
</evidence>
<dbReference type="Proteomes" id="UP001515480">
    <property type="component" value="Unassembled WGS sequence"/>
</dbReference>
<dbReference type="EMBL" id="JBGBPQ010000021">
    <property type="protein sequence ID" value="KAL1503680.1"/>
    <property type="molecule type" value="Genomic_DNA"/>
</dbReference>
<evidence type="ECO:0000256" key="2">
    <source>
        <dbReference type="ARBA" id="ARBA00022448"/>
    </source>
</evidence>
<evidence type="ECO:0000313" key="11">
    <source>
        <dbReference type="EMBL" id="KAL1503680.1"/>
    </source>
</evidence>
<feature type="domain" description="Sodium/calcium exchanger membrane region" evidence="10">
    <location>
        <begin position="59"/>
        <end position="216"/>
    </location>
</feature>
<feature type="domain" description="Sodium/calcium exchanger membrane region" evidence="10">
    <location>
        <begin position="242"/>
        <end position="389"/>
    </location>
</feature>
<evidence type="ECO:0000256" key="9">
    <source>
        <dbReference type="RuleBase" id="RU365028"/>
    </source>
</evidence>
<dbReference type="GO" id="GO:0005774">
    <property type="term" value="C:vacuolar membrane"/>
    <property type="evidence" value="ECO:0007669"/>
    <property type="project" value="UniProtKB-ARBA"/>
</dbReference>
<organism evidence="11 12">
    <name type="scientific">Prymnesium parvum</name>
    <name type="common">Toxic golden alga</name>
    <dbReference type="NCBI Taxonomy" id="97485"/>
    <lineage>
        <taxon>Eukaryota</taxon>
        <taxon>Haptista</taxon>
        <taxon>Haptophyta</taxon>
        <taxon>Prymnesiophyceae</taxon>
        <taxon>Prymnesiales</taxon>
        <taxon>Prymnesiaceae</taxon>
        <taxon>Prymnesium</taxon>
    </lineage>
</organism>
<evidence type="ECO:0000256" key="8">
    <source>
        <dbReference type="ARBA" id="ARBA00023136"/>
    </source>
</evidence>
<feature type="transmembrane region" description="Helical" evidence="9">
    <location>
        <begin position="88"/>
        <end position="109"/>
    </location>
</feature>
<feature type="transmembrane region" description="Helical" evidence="9">
    <location>
        <begin position="312"/>
        <end position="334"/>
    </location>
</feature>
<proteinExistence type="inferred from homology"/>
<feature type="transmembrane region" description="Helical" evidence="9">
    <location>
        <begin position="121"/>
        <end position="142"/>
    </location>
</feature>
<keyword evidence="3 9" id="KW-0109">Calcium transport</keyword>
<evidence type="ECO:0000256" key="1">
    <source>
        <dbReference type="ARBA" id="ARBA00004127"/>
    </source>
</evidence>
<keyword evidence="5 9" id="KW-0106">Calcium</keyword>
<comment type="similarity">
    <text evidence="9">Belongs to the Ca(2+):cation antiporter (CaCA) (TC 2.A.19) family.</text>
</comment>
<dbReference type="InterPro" id="IPR004837">
    <property type="entry name" value="NaCa_Exmemb"/>
</dbReference>
<feature type="transmembrane region" description="Helical" evidence="9">
    <location>
        <begin position="372"/>
        <end position="391"/>
    </location>
</feature>
<keyword evidence="8 9" id="KW-0472">Membrane</keyword>
<keyword evidence="9" id="KW-0050">Antiport</keyword>
<dbReference type="GO" id="GO:0006874">
    <property type="term" value="P:intracellular calcium ion homeostasis"/>
    <property type="evidence" value="ECO:0007669"/>
    <property type="project" value="TreeGrafter"/>
</dbReference>
<dbReference type="GO" id="GO:0012505">
    <property type="term" value="C:endomembrane system"/>
    <property type="evidence" value="ECO:0007669"/>
    <property type="project" value="UniProtKB-SubCell"/>
</dbReference>
<dbReference type="InterPro" id="IPR004798">
    <property type="entry name" value="CAX-like"/>
</dbReference>
<name>A0AB34IR95_PRYPA</name>
<keyword evidence="4 9" id="KW-0812">Transmembrane</keyword>